<feature type="domain" description="RNA polymerase sigma factor 54 DNA-binding" evidence="9">
    <location>
        <begin position="268"/>
        <end position="428"/>
    </location>
</feature>
<proteinExistence type="inferred from homology"/>
<dbReference type="InterPro" id="IPR000394">
    <property type="entry name" value="RNA_pol_sigma_54"/>
</dbReference>
<keyword evidence="5" id="KW-0805">Transcription regulation</keyword>
<dbReference type="GO" id="GO:0016987">
    <property type="term" value="F:sigma factor activity"/>
    <property type="evidence" value="ECO:0007669"/>
    <property type="project" value="UniProtKB-KW"/>
</dbReference>
<dbReference type="AlphaFoldDB" id="A0A2S7MZT4"/>
<evidence type="ECO:0000256" key="7">
    <source>
        <dbReference type="ARBA" id="ARBA00023125"/>
    </source>
</evidence>
<keyword evidence="2" id="KW-0240">DNA-directed RNA polymerase</keyword>
<dbReference type="PIRSF" id="PIRSF000774">
    <property type="entry name" value="RpoN"/>
    <property type="match status" value="1"/>
</dbReference>
<feature type="domain" description="RNA polymerase sigma factor 54 core-binding" evidence="10">
    <location>
        <begin position="70"/>
        <end position="251"/>
    </location>
</feature>
<keyword evidence="4" id="KW-0548">Nucleotidyltransferase</keyword>
<keyword evidence="12" id="KW-1185">Reference proteome</keyword>
<dbReference type="GO" id="GO:0003677">
    <property type="term" value="F:DNA binding"/>
    <property type="evidence" value="ECO:0007669"/>
    <property type="project" value="UniProtKB-KW"/>
</dbReference>
<evidence type="ECO:0000256" key="4">
    <source>
        <dbReference type="ARBA" id="ARBA00022695"/>
    </source>
</evidence>
<dbReference type="Pfam" id="PF04963">
    <property type="entry name" value="Sigma54_CBD"/>
    <property type="match status" value="1"/>
</dbReference>
<evidence type="ECO:0000256" key="2">
    <source>
        <dbReference type="ARBA" id="ARBA00022478"/>
    </source>
</evidence>
<dbReference type="Pfam" id="PF04552">
    <property type="entry name" value="Sigma54_DBD"/>
    <property type="match status" value="1"/>
</dbReference>
<sequence>MKMEMGLFQQQSLKLAMTPELSQAIMLLQYPAMELTAFMESKALDNPLIEVETGYQSSSRGWSQGDMSWIHQISDERPDLHSYLKGQIPFKEMDTHEQRILNYMIDNIDDNGYLRLTYEEINAVFPVLQTEWEMAKSILQTLEPAGAGAESLSDCLLIQARRDDNESALLNVLLKDYFTAFVEKKWKELSRTLGVSVVEIQRVFDQIQSYNPRPGAAFGSERSQYSVPDVRVYSSKGKLVAEIVESSRVRIREFAIGIEGQHDEAAERYMHQKRMEYRWLQKAIQQRNETLLHVTYAIIEKQLDYFLTGKSDSIKPLVMKEIADVLEIHESTVSRAVRDKMIETPFGTIPMRMFFSSSLQTDQKADASALKVKKEIEKLVGSEDKAAPLSDQAISDYLKQNSGIVISRRTVSKYREQLGIPSSAKRRRY</sequence>
<accession>A0A2S7MZT4</accession>
<keyword evidence="6" id="KW-0731">Sigma factor</keyword>
<dbReference type="OrthoDB" id="9814402at2"/>
<organism evidence="11 12">
    <name type="scientific">Pradoshia eiseniae</name>
    <dbReference type="NCBI Taxonomy" id="2064768"/>
    <lineage>
        <taxon>Bacteria</taxon>
        <taxon>Bacillati</taxon>
        <taxon>Bacillota</taxon>
        <taxon>Bacilli</taxon>
        <taxon>Bacillales</taxon>
        <taxon>Bacillaceae</taxon>
        <taxon>Pradoshia</taxon>
    </lineage>
</organism>
<evidence type="ECO:0000313" key="11">
    <source>
        <dbReference type="EMBL" id="PQD95304.1"/>
    </source>
</evidence>
<dbReference type="GO" id="GO:0000428">
    <property type="term" value="C:DNA-directed RNA polymerase complex"/>
    <property type="evidence" value="ECO:0007669"/>
    <property type="project" value="UniProtKB-KW"/>
</dbReference>
<comment type="caution">
    <text evidence="11">The sequence shown here is derived from an EMBL/GenBank/DDBJ whole genome shotgun (WGS) entry which is preliminary data.</text>
</comment>
<dbReference type="PROSITE" id="PS00717">
    <property type="entry name" value="SIGMA54_1"/>
    <property type="match status" value="1"/>
</dbReference>
<dbReference type="Proteomes" id="UP000239663">
    <property type="component" value="Unassembled WGS sequence"/>
</dbReference>
<dbReference type="PANTHER" id="PTHR32248:SF4">
    <property type="entry name" value="RNA POLYMERASE SIGMA-54 FACTOR"/>
    <property type="match status" value="1"/>
</dbReference>
<gene>
    <name evidence="11" type="primary">rpoN</name>
    <name evidence="11" type="ORF">CYL18_11050</name>
</gene>
<dbReference type="GO" id="GO:0006352">
    <property type="term" value="P:DNA-templated transcription initiation"/>
    <property type="evidence" value="ECO:0007669"/>
    <property type="project" value="InterPro"/>
</dbReference>
<evidence type="ECO:0000256" key="8">
    <source>
        <dbReference type="ARBA" id="ARBA00023163"/>
    </source>
</evidence>
<dbReference type="NCBIfam" id="TIGR02395">
    <property type="entry name" value="rpoN_sigma"/>
    <property type="match status" value="1"/>
</dbReference>
<evidence type="ECO:0000259" key="9">
    <source>
        <dbReference type="Pfam" id="PF04552"/>
    </source>
</evidence>
<keyword evidence="7" id="KW-0238">DNA-binding</keyword>
<dbReference type="PRINTS" id="PR00045">
    <property type="entry name" value="SIGMA54FCT"/>
</dbReference>
<dbReference type="InterPro" id="IPR007634">
    <property type="entry name" value="RNA_pol_sigma_54_DNA-bd"/>
</dbReference>
<dbReference type="PROSITE" id="PS50044">
    <property type="entry name" value="SIGMA54_3"/>
    <property type="match status" value="1"/>
</dbReference>
<protein>
    <submittedName>
        <fullName evidence="11">RNA polymerase sigma-54 factor</fullName>
    </submittedName>
</protein>
<dbReference type="GO" id="GO:0016779">
    <property type="term" value="F:nucleotidyltransferase activity"/>
    <property type="evidence" value="ECO:0007669"/>
    <property type="project" value="UniProtKB-KW"/>
</dbReference>
<keyword evidence="8" id="KW-0804">Transcription</keyword>
<comment type="similarity">
    <text evidence="1">Belongs to the sigma-54 factor family.</text>
</comment>
<evidence type="ECO:0000256" key="5">
    <source>
        <dbReference type="ARBA" id="ARBA00023015"/>
    </source>
</evidence>
<dbReference type="Gene3D" id="1.10.10.1330">
    <property type="entry name" value="RNA polymerase sigma-54 factor, core-binding domain"/>
    <property type="match status" value="1"/>
</dbReference>
<evidence type="ECO:0000313" key="12">
    <source>
        <dbReference type="Proteomes" id="UP000239663"/>
    </source>
</evidence>
<keyword evidence="3" id="KW-0808">Transferase</keyword>
<dbReference type="InterPro" id="IPR007046">
    <property type="entry name" value="RNA_pol_sigma_54_core-bd"/>
</dbReference>
<dbReference type="InterPro" id="IPR038709">
    <property type="entry name" value="RpoN_core-bd_sf"/>
</dbReference>
<dbReference type="PANTHER" id="PTHR32248">
    <property type="entry name" value="RNA POLYMERASE SIGMA-54 FACTOR"/>
    <property type="match status" value="1"/>
</dbReference>
<evidence type="ECO:0000259" key="10">
    <source>
        <dbReference type="Pfam" id="PF04963"/>
    </source>
</evidence>
<dbReference type="EMBL" id="PKOZ01000005">
    <property type="protein sequence ID" value="PQD95304.1"/>
    <property type="molecule type" value="Genomic_DNA"/>
</dbReference>
<dbReference type="Pfam" id="PF00309">
    <property type="entry name" value="Sigma54_AID"/>
    <property type="match status" value="1"/>
</dbReference>
<reference evidence="11 12" key="1">
    <citation type="submission" date="2017-12" db="EMBL/GenBank/DDBJ databases">
        <title>Taxonomic description and draft genome of Pradoshia cofamensis Gen. nov., sp. nov., a thermotolerant bacillale isolated from anterior gut of earthworm Eisenia fetida.</title>
        <authorList>
            <person name="Saha T."/>
            <person name="Chakraborty R."/>
        </authorList>
    </citation>
    <scope>NUCLEOTIDE SEQUENCE [LARGE SCALE GENOMIC DNA]</scope>
    <source>
        <strain evidence="11 12">EAG3</strain>
    </source>
</reference>
<dbReference type="Gene3D" id="1.10.10.60">
    <property type="entry name" value="Homeodomain-like"/>
    <property type="match status" value="1"/>
</dbReference>
<evidence type="ECO:0000256" key="6">
    <source>
        <dbReference type="ARBA" id="ARBA00023082"/>
    </source>
</evidence>
<evidence type="ECO:0000256" key="3">
    <source>
        <dbReference type="ARBA" id="ARBA00022679"/>
    </source>
</evidence>
<evidence type="ECO:0000256" key="1">
    <source>
        <dbReference type="ARBA" id="ARBA00008798"/>
    </source>
</evidence>
<dbReference type="GO" id="GO:0001216">
    <property type="term" value="F:DNA-binding transcription activator activity"/>
    <property type="evidence" value="ECO:0007669"/>
    <property type="project" value="InterPro"/>
</dbReference>
<name>A0A2S7MZT4_9BACI</name>